<dbReference type="Gene3D" id="3.30.1300.30">
    <property type="entry name" value="GSPII I/J protein-like"/>
    <property type="match status" value="1"/>
</dbReference>
<keyword evidence="10" id="KW-0998">Cell outer membrane</keyword>
<feature type="domain" description="Trimeric autotransporter adhesin YadA-like head" evidence="14">
    <location>
        <begin position="624"/>
        <end position="647"/>
    </location>
</feature>
<gene>
    <name evidence="16" type="ordered locus">HS_1085</name>
</gene>
<dbReference type="InterPro" id="IPR011049">
    <property type="entry name" value="Serralysin-like_metalloprot_C"/>
</dbReference>
<evidence type="ECO:0000256" key="10">
    <source>
        <dbReference type="ARBA" id="ARBA00023237"/>
    </source>
</evidence>
<keyword evidence="5" id="KW-1134">Transmembrane beta strand</keyword>
<dbReference type="GO" id="GO:0015031">
    <property type="term" value="P:protein transport"/>
    <property type="evidence" value="ECO:0007669"/>
    <property type="project" value="UniProtKB-KW"/>
</dbReference>
<proteinExistence type="inferred from homology"/>
<dbReference type="InterPro" id="IPR045584">
    <property type="entry name" value="Pilin-like"/>
</dbReference>
<keyword evidence="8" id="KW-0653">Protein transport</keyword>
<dbReference type="SUPFAM" id="SSF101967">
    <property type="entry name" value="Adhesin YadA, collagen-binding domain"/>
    <property type="match status" value="7"/>
</dbReference>
<dbReference type="Pfam" id="PF05662">
    <property type="entry name" value="YadA_stalk"/>
    <property type="match status" value="4"/>
</dbReference>
<evidence type="ECO:0000256" key="11">
    <source>
        <dbReference type="SAM" id="Coils"/>
    </source>
</evidence>
<feature type="compositionally biased region" description="Basic and acidic residues" evidence="12">
    <location>
        <begin position="608"/>
        <end position="620"/>
    </location>
</feature>
<feature type="domain" description="Trimeric autotransporter adhesin YadA-like stalk" evidence="15">
    <location>
        <begin position="1458"/>
        <end position="1492"/>
    </location>
</feature>
<comment type="subcellular location">
    <subcellularLocation>
        <location evidence="2">Cell outer membrane</location>
    </subcellularLocation>
    <subcellularLocation>
        <location evidence="1">Cell surface</location>
    </subcellularLocation>
</comment>
<keyword evidence="4" id="KW-0813">Transport</keyword>
<dbReference type="Pfam" id="PF03895">
    <property type="entry name" value="YadA_anchor"/>
    <property type="match status" value="1"/>
</dbReference>
<feature type="coiled-coil region" evidence="11">
    <location>
        <begin position="3374"/>
        <end position="3426"/>
    </location>
</feature>
<feature type="domain" description="Trimeric autotransporter adhesin YadA-like stalk" evidence="15">
    <location>
        <begin position="1120"/>
        <end position="1151"/>
    </location>
</feature>
<dbReference type="PROSITE" id="PS00018">
    <property type="entry name" value="EF_HAND_1"/>
    <property type="match status" value="1"/>
</dbReference>
<feature type="coiled-coil region" evidence="11">
    <location>
        <begin position="881"/>
        <end position="952"/>
    </location>
</feature>
<evidence type="ECO:0000256" key="2">
    <source>
        <dbReference type="ARBA" id="ARBA00004442"/>
    </source>
</evidence>
<dbReference type="InterPro" id="IPR005594">
    <property type="entry name" value="YadA_C"/>
</dbReference>
<feature type="domain" description="Trimeric autotransporter adhesin YadA-like head" evidence="14">
    <location>
        <begin position="2519"/>
        <end position="2545"/>
    </location>
</feature>
<organism evidence="16">
    <name type="scientific">Histophilus somni (strain 129Pt)</name>
    <name type="common">Haemophilus somnus</name>
    <dbReference type="NCBI Taxonomy" id="205914"/>
    <lineage>
        <taxon>Bacteria</taxon>
        <taxon>Pseudomonadati</taxon>
        <taxon>Pseudomonadota</taxon>
        <taxon>Gammaproteobacteria</taxon>
        <taxon>Pasteurellales</taxon>
        <taxon>Pasteurellaceae</taxon>
        <taxon>Histophilus</taxon>
    </lineage>
</organism>
<evidence type="ECO:0000313" key="16">
    <source>
        <dbReference type="EMBL" id="ABI25360.1"/>
    </source>
</evidence>
<keyword evidence="7" id="KW-0732">Signal</keyword>
<dbReference type="KEGG" id="hso:HS_1085"/>
<dbReference type="Pfam" id="PF05658">
    <property type="entry name" value="YadA_head"/>
    <property type="match status" value="10"/>
</dbReference>
<feature type="domain" description="Trimeric autotransporter adhesin YadA-like stalk" evidence="15">
    <location>
        <begin position="2270"/>
        <end position="2308"/>
    </location>
</feature>
<comment type="similarity">
    <text evidence="3">Belongs to the autotransporter-2 (AT-2) (TC 1.B.40) family.</text>
</comment>
<evidence type="ECO:0000256" key="6">
    <source>
        <dbReference type="ARBA" id="ARBA00022692"/>
    </source>
</evidence>
<accession>Q0I461</accession>
<feature type="domain" description="Trimeric autotransporter adhesin YadA-like head" evidence="14">
    <location>
        <begin position="246"/>
        <end position="266"/>
    </location>
</feature>
<feature type="domain" description="Trimeric autotransporter adhesin YadA-like head" evidence="14">
    <location>
        <begin position="973"/>
        <end position="999"/>
    </location>
</feature>
<keyword evidence="11" id="KW-0175">Coiled coil</keyword>
<evidence type="ECO:0000256" key="8">
    <source>
        <dbReference type="ARBA" id="ARBA00022927"/>
    </source>
</evidence>
<evidence type="ECO:0000259" key="13">
    <source>
        <dbReference type="Pfam" id="PF03895"/>
    </source>
</evidence>
<feature type="domain" description="Trimeric autotransporter adhesin YadA-like head" evidence="14">
    <location>
        <begin position="1972"/>
        <end position="1998"/>
    </location>
</feature>
<dbReference type="CDD" id="cd12820">
    <property type="entry name" value="LbR_YadA-like"/>
    <property type="match status" value="4"/>
</dbReference>
<sequence>MNKIFKTKYDVTTGQTKVVSELANNRQVASRVDGSSVAEKCGGFFGGMLGAFKVLPLALVMSGLLSSAAYGYDVWVHSSNVTDGQTTSNLNRKTQIMYGANKAFGKVDPYTPSTLPDEAVILSDYANKTGKNASYSNKDFNQTVVIGSRAVVGGDKGTAIGFGAATGENTATSANNPTVTYEEAKSILLRGEDGSYKDLREQYFEFATNPKWKPTTEEKKRNIINQVITMEKEKRKKDPKIALNKEGTAVGYRSFARGEEATALGNDVVAWGDSSISIGSDNAAGHDAKPLSKEMFRLFYNVRDDFNYTKEYAAVDFEIMRDDSGKPMLNEQGQLVAENNPSYPIFYNGKYYFRKNNQNNDEGYYVMVGEDFYFSRPNAQYLEKIGSDTPGYADKIKEIKSLNDYKRYELYLKKEGEAYQKYLADHRNTKTHTWARGNNAIAIGARSIAYGDNSTALGTFAVAAKDYSTAIGSNTVAFGKGSLVMGNNSYVYADGSVGIGNKVQAIGAGSMVYGKDSFAGGLGSLAIGDHTFANVKMGKVFNGDGLDINGYNLLAKDKKYPEYANDTQGLKNSKITIEDLYRIGDTAAIQDIMKEHINAHTTVQEGTGEEKAEQSKDSQGRHNQGAIAIGSYSVALGDNAISLGRYAYAKEDSTVALGRFAFAQKESSFSIGNFTRALGKQSVAFGTHSLVEADDSMALGIKAKVLAEMPTALRSEKNKKNSKPDFTIKNAMAIGNGAEASFSDSIALGVNAKTDYTQTEMAQGGWAPKNAISIPSSERIGYLSVGGKNAERRIVNVAPGASDTDAVNVSQLRALEEAILYGNTLEEDNINSGVKYVSVKGLDDLKLLVTKEQDYKNYIKIKREYLKLKARKEIGEETINTDELDAKLKKYETRYADFSAKSSKLQEEYDNPAYSLLFPSSDTEEDKKRKRKDRLKSKIDEIEKAYADDEKVSVLTMAEKEKINNSNFNSDRAKKSGSMAIGVGALANSDNSIVIGQNAKIESDKAHNTVLLGNNTSSNFANAVALGNYSVADRPAEKFTQAEPEAYINDELAKAIGGETYAAVSVGKNGGNISEIQEIVKAKKEFDKWVQANKSSPDQEKYTKEKAEKEATLKKLALRKITNVAPGTKDTDVVILAQLKEAMKGVKNVGTLHYLSVNNPTSKGSNYDNDGAKGSNSVAIGVDAGTDKNASAGIAIGKGASSKAQNAIVIGTNVSVDVPNSFVLGSDNKVETTADKRRTNDAVVVMGSGTTIKNSWATTAIGAVKASNGKHIKNGTPITGAYIENAPWATVIGNKSKVYNGTDIIALANNIEVNVNKADFDTDKNANDNLVIIGNKAKAARAKDSVVIGSGAKALTGDEKNHAYEKVEKAVSIGQAAVVKATGAVALGQGATVETAAGNSIALGQGSEATKKETALNEAKIEAINVKFNFKSGVSANGQENNKKSVLSIGKKNNERIIKHVAAGAVTSDSTDAINGSQLYAVADEFSKLAVNVLGAEVEDANKTGFKKSEFTALLSSPSTNPPQPQGQTQKTAMTFKDAIEANIAKLNSGFVFGSGDESGEQGTHYLGDKLIIKAGNITVKDDTLNKEDKFLSDNIRTQYEKNNKNILIGIKETPSFKNVLITGEIPEDASDSAKKNTYDNYAVNKKYLDKRLENVGSNFTVKGDTPKDGKNTSLEINKDNNVLTINGDSNITTAVDKDSKKLTVSLNKALTGITSIGKDDKAKIEFSSADSTHHITFTVGEGKNKATVKLDKDSLDLGSKQIKNVASGIGSTTPSDGGATTSNVNNVLTGTSIENIENNAVNVKDLSDIAKAISDKGIQLKGNGTSADTKTLKLGSVLTVDSSQSKKTNANEKDITTKLSSDSNGALTLTLELNKATSIDGNDERIVTSKAVADKLKDFATTETLEEDFLRITGENIGDKQKEFGSNVGISEIKLDDEEKTELVQAQALIDYLKGSGDKSVKVSDSSKTVAEGEGSISIGYDAKSQNEGSIALGYGANALNSGSISIGQGSNVLGVNSIGLGKDNKVNGNFSFVVGDENEIGSKSTSTYVMGSNNNISGERNISIGSSNKIEKDENILLGSNNEVSGTGNILLGSRINVGEDIKDAIVLGNQSVAVSNALSVGTPRNRRRIVFVGDPEQDYDAVNKKYVDNLLANKASAFMVTSDEGNTDNISGTLSIKGAEAEGTANNKKHQNITTKASKSELIIALNKDLKSIESIGKDDSNALVFKNDTSNTDGSSSTNIAELKVGGHALTFTPENGTTDTNKKVKISNVAGGQIAENSTDAINGKQLHDLVGNLGLSVESDGNFTAPSFTKVKGDDTTSTVSKDKYTTYKDAINGLITAVNKGVTFKGNDGTNSSTKLQLGGTLTIDSSPVSSSDTTGANSATVEKDITVTLAPSNGSDPQSAGTLTLKLNKADKVEENNGKVVTSKAVADALKNYTKTTDLVDKLGTAYLKVDGSNIDDKQADFGKNVGIGKVNLENGKKSTTELVQAQALIDYLKGTGDKSVKVSDSPTTEALGDGSVSVGHGAISRNEGSIAMGYGANALNTGAVSIGQDSNVLGMSSIGIGRENTVRGNFSFAVGDNNVIEKEQNYVMGSDNKITGKQNISIGSRNEVEGNENIILGSNIKADDEIHNAIVLGTGSLAKSNALSVGSMRHKRKIVFVADPTDNYDAANKKYVDERGLKFKGNDAGQTEQLVNLDKLLTIDSSEAKKDDRGMKEKDIKTKIEKEGDNAKLILTLNKADNVSEHDERAVTSKAVAAKLMNYATKFAVEGNKGSKFTVNNSLKIKGKVGSGSAKTHQNITTTTKKGASTLEIALNSDLKGIKSIGGREIGAGKGKKIASSIEFNKQGANGTKPKTNVVIESNGGTFVFDRTGLTLNTKQIKGLASGLGLQAVADGQGTNNDEAKKKAEEANQAILDKVLAGNPDMNKTNAVNVQDLSAVAKAIVGKVTAQHSEAEKVAVKYDDDTKTSITLGGKGTNGTKSSPVAIDNLKSGLGIDDIKDSGIASAAQGKQRELVKKLVSGELDKDSSHKAVNVADLKAVAQAGLDFAGNDSDSIVHKNLGEKLEIVGQGLDKAKAADFKGTDGNIAVKADSAKSKLEISLNEELKGLKSAEFKDDKGNTVNINGNAITLKGKDGNPTIATLNDKGLTVGDKDATNGDKTHAVYGKDGLTVKKGKDGSTEAISLKVTKDKDGKETATLAFGKDADGKYYIGAITGLADLDDKADGSSVANKNYVDTEVKKLDQKLSSANSNRPFDYYLDNEKVVKGQDGKFKKLKDGKPDQALSDEEAKKVVIKAEPTTAPMGISNVASGLGLEAQTEEAKQKATELTKAIDKKVKAIDQKATALSNQAQTVTDLTLSVSALEMAMNAMSEGEERKQAEEKLKESKEKLEAAKKELETAKSELTKAKEGLTEANKEYEKHYGGYEKVAELVNPKQDSKIDLTNTATIGDLQAVAKSGLKFKGNDDMEIRTPLSGTLAIKGEEDTNGNKFNSDRTAEGNIKVEMSQDGTGLEVKLSDQLKNMTSFETHEINGRKSTLNSNGLQIVSPASDSTLSAQGTHIVGKGANAGKSASYTLDGVTLQQANNRATLSPNGLTVVTGSGDQIQIDGKEGEIRVPDLTPNSSPNAVVNKGYVERLQTHTDQKFNHLDNKIEIFNKDLRAGVAGAHAAAALPTVTMPGKSSLALSAGTYKGNNAVALGYSRLSDNGKIMLKLHGSRNSAGDFGGGVGVGWTW</sequence>
<evidence type="ECO:0000259" key="14">
    <source>
        <dbReference type="Pfam" id="PF05658"/>
    </source>
</evidence>
<evidence type="ECO:0000256" key="12">
    <source>
        <dbReference type="SAM" id="MobiDB-lite"/>
    </source>
</evidence>
<dbReference type="GO" id="GO:0009279">
    <property type="term" value="C:cell outer membrane"/>
    <property type="evidence" value="ECO:0007669"/>
    <property type="project" value="UniProtKB-SubCell"/>
</dbReference>
<keyword evidence="9" id="KW-0472">Membrane</keyword>
<dbReference type="GO" id="GO:0009986">
    <property type="term" value="C:cell surface"/>
    <property type="evidence" value="ECO:0007669"/>
    <property type="project" value="UniProtKB-SubCell"/>
</dbReference>
<evidence type="ECO:0000259" key="15">
    <source>
        <dbReference type="Pfam" id="PF05662"/>
    </source>
</evidence>
<feature type="domain" description="Trimeric autotransporter adhesin YadA-like head" evidence="14">
    <location>
        <begin position="463"/>
        <end position="489"/>
    </location>
</feature>
<evidence type="ECO:0000256" key="7">
    <source>
        <dbReference type="ARBA" id="ARBA00022729"/>
    </source>
</evidence>
<feature type="domain" description="Trimeric autotransporter adhesin YadA-like head" evidence="14">
    <location>
        <begin position="1370"/>
        <end position="1391"/>
    </location>
</feature>
<feature type="domain" description="Trimeric autotransporter adhesin YadA-like head" evidence="14">
    <location>
        <begin position="729"/>
        <end position="752"/>
    </location>
</feature>
<protein>
    <submittedName>
        <fullName evidence="16">Uncharacterized protein</fullName>
    </submittedName>
</protein>
<feature type="domain" description="Trimeric autotransporter adhesin YadA-like stalk" evidence="15">
    <location>
        <begin position="793"/>
        <end position="822"/>
    </location>
</feature>
<evidence type="ECO:0000256" key="4">
    <source>
        <dbReference type="ARBA" id="ARBA00022448"/>
    </source>
</evidence>
<evidence type="ECO:0000256" key="9">
    <source>
        <dbReference type="ARBA" id="ARBA00023136"/>
    </source>
</evidence>
<feature type="domain" description="Trimeric autotransporter adhesin YadA-like head" evidence="14">
    <location>
        <begin position="435"/>
        <end position="461"/>
    </location>
</feature>
<evidence type="ECO:0000256" key="5">
    <source>
        <dbReference type="ARBA" id="ARBA00022452"/>
    </source>
</evidence>
<dbReference type="EMBL" id="CP000436">
    <property type="protein sequence ID" value="ABI25360.1"/>
    <property type="molecule type" value="Genomic_DNA"/>
</dbReference>
<dbReference type="SUPFAM" id="SSF54523">
    <property type="entry name" value="Pili subunits"/>
    <property type="match status" value="1"/>
</dbReference>
<evidence type="ECO:0000256" key="1">
    <source>
        <dbReference type="ARBA" id="ARBA00004241"/>
    </source>
</evidence>
<feature type="region of interest" description="Disordered" evidence="12">
    <location>
        <begin position="602"/>
        <end position="623"/>
    </location>
</feature>
<dbReference type="eggNOG" id="COG5295">
    <property type="taxonomic scope" value="Bacteria"/>
</dbReference>
<feature type="domain" description="Trimeric autotransporter adhesin YadA-like head" evidence="14">
    <location>
        <begin position="677"/>
        <end position="700"/>
    </location>
</feature>
<feature type="domain" description="Trimeric autotransporter adhesin YadA-like C-terminal membrane anchor" evidence="13">
    <location>
        <begin position="3677"/>
        <end position="3737"/>
    </location>
</feature>
<dbReference type="Gene3D" id="1.20.5.170">
    <property type="match status" value="1"/>
</dbReference>
<evidence type="ECO:0000256" key="3">
    <source>
        <dbReference type="ARBA" id="ARBA00005848"/>
    </source>
</evidence>
<reference evidence="16" key="1">
    <citation type="submission" date="2006-08" db="EMBL/GenBank/DDBJ databases">
        <title>Complete genome sequence of Haemophilus somnus 129PT.</title>
        <authorList>
            <person name="Copeland A."/>
            <person name="Lucas S."/>
            <person name="Lapidus A."/>
            <person name="Barry K."/>
            <person name="Glavina del Rio T."/>
            <person name="Hammon N."/>
            <person name="Dalin E."/>
            <person name="Tice H."/>
            <person name="Pitluck S."/>
            <person name="Brettin T.S."/>
            <person name="Bruce D."/>
            <person name="Challacombe J.F."/>
            <person name="Chertkov O."/>
            <person name="Detter J.C."/>
            <person name="Gilna P."/>
            <person name="Han S."/>
            <person name="Misra M."/>
            <person name="Tapia R."/>
            <person name="Thayer N.N."/>
            <person name="Xie G."/>
            <person name="Inzana T.J."/>
            <person name="Duncan A.J."/>
            <person name="Siddaramppa S."/>
            <person name="Richardson P."/>
        </authorList>
    </citation>
    <scope>NUCLEOTIDE SEQUENCE</scope>
    <source>
        <strain evidence="16">129PT</strain>
    </source>
</reference>
<dbReference type="HOGENOM" id="CLU_224407_0_0_6"/>
<keyword evidence="6" id="KW-0812">Transmembrane</keyword>
<name>Q0I461_HISS1</name>
<dbReference type="InterPro" id="IPR018247">
    <property type="entry name" value="EF_Hand_1_Ca_BS"/>
</dbReference>
<dbReference type="InterPro" id="IPR008640">
    <property type="entry name" value="Adhesin_Head_dom"/>
</dbReference>
<dbReference type="InterPro" id="IPR008635">
    <property type="entry name" value="Coiled_stalk_dom"/>
</dbReference>
<dbReference type="Gene3D" id="2.150.10.10">
    <property type="entry name" value="Serralysin-like metalloprotease, C-terminal"/>
    <property type="match status" value="11"/>
</dbReference>